<evidence type="ECO:0000313" key="2">
    <source>
        <dbReference type="Proteomes" id="UP001175227"/>
    </source>
</evidence>
<name>A0AA39P6F7_9AGAR</name>
<proteinExistence type="predicted"/>
<sequence length="147" mass="16647">MYRMHLMYSFVITFYMRPFILTKTFSASCEAAVSQRDAVDFLHDLPSFINLGPLVESYALEKGGNPCTYKVIDRFKMGLTTTYRATFTTCDDGLDVEVAAGAWTRLRSQYRVRPSQGRELGVEMIEHVTVDVRLLLPPSSSGTNFLQ</sequence>
<accession>A0AA39P6F7</accession>
<reference evidence="1" key="1">
    <citation type="submission" date="2023-06" db="EMBL/GenBank/DDBJ databases">
        <authorList>
            <consortium name="Lawrence Berkeley National Laboratory"/>
            <person name="Ahrendt S."/>
            <person name="Sahu N."/>
            <person name="Indic B."/>
            <person name="Wong-Bajracharya J."/>
            <person name="Merenyi Z."/>
            <person name="Ke H.-M."/>
            <person name="Monk M."/>
            <person name="Kocsube S."/>
            <person name="Drula E."/>
            <person name="Lipzen A."/>
            <person name="Balint B."/>
            <person name="Henrissat B."/>
            <person name="Andreopoulos B."/>
            <person name="Martin F.M."/>
            <person name="Harder C.B."/>
            <person name="Rigling D."/>
            <person name="Ford K.L."/>
            <person name="Foster G.D."/>
            <person name="Pangilinan J."/>
            <person name="Papanicolaou A."/>
            <person name="Barry K."/>
            <person name="LaButti K."/>
            <person name="Viragh M."/>
            <person name="Koriabine M."/>
            <person name="Yan M."/>
            <person name="Riley R."/>
            <person name="Champramary S."/>
            <person name="Plett K.L."/>
            <person name="Tsai I.J."/>
            <person name="Slot J."/>
            <person name="Sipos G."/>
            <person name="Plett J."/>
            <person name="Nagy L.G."/>
            <person name="Grigoriev I.V."/>
        </authorList>
    </citation>
    <scope>NUCLEOTIDE SEQUENCE</scope>
    <source>
        <strain evidence="1">ICMP 16352</strain>
    </source>
</reference>
<dbReference type="AlphaFoldDB" id="A0AA39P6F7"/>
<organism evidence="1 2">
    <name type="scientific">Armillaria novae-zelandiae</name>
    <dbReference type="NCBI Taxonomy" id="153914"/>
    <lineage>
        <taxon>Eukaryota</taxon>
        <taxon>Fungi</taxon>
        <taxon>Dikarya</taxon>
        <taxon>Basidiomycota</taxon>
        <taxon>Agaricomycotina</taxon>
        <taxon>Agaricomycetes</taxon>
        <taxon>Agaricomycetidae</taxon>
        <taxon>Agaricales</taxon>
        <taxon>Marasmiineae</taxon>
        <taxon>Physalacriaceae</taxon>
        <taxon>Armillaria</taxon>
    </lineage>
</organism>
<keyword evidence="2" id="KW-1185">Reference proteome</keyword>
<dbReference type="EMBL" id="JAUEPR010000014">
    <property type="protein sequence ID" value="KAK0478447.1"/>
    <property type="molecule type" value="Genomic_DNA"/>
</dbReference>
<protein>
    <submittedName>
        <fullName evidence="1">Uncharacterized protein</fullName>
    </submittedName>
</protein>
<evidence type="ECO:0000313" key="1">
    <source>
        <dbReference type="EMBL" id="KAK0478447.1"/>
    </source>
</evidence>
<gene>
    <name evidence="1" type="ORF">IW261DRAFT_231320</name>
</gene>
<dbReference type="Proteomes" id="UP001175227">
    <property type="component" value="Unassembled WGS sequence"/>
</dbReference>
<comment type="caution">
    <text evidence="1">The sequence shown here is derived from an EMBL/GenBank/DDBJ whole genome shotgun (WGS) entry which is preliminary data.</text>
</comment>